<sequence>MVVNKISQGRPHSIMIRKLSELLVPGKHRPAASGGGFGSDSSPATTSPRSPLDFPRIQSPRGLKNFDLGGVGLGIVAALENSVCCAPKSGPIPVGSRRLRKGIDDDEKYSTRRGGGEVGRTVPAPAAGNLVEEIGGFLNCCHLCNKQLQGLDIYMYRGETAFCSSDCRSSQIMTDEQQQKKQKKNKCRREVGRAVASVSGKSSTSPPIFSTGILAI</sequence>
<dbReference type="Pfam" id="PF04570">
    <property type="entry name" value="zf-FLZ"/>
    <property type="match status" value="1"/>
</dbReference>
<dbReference type="PANTHER" id="PTHR47208">
    <property type="entry name" value="OS02G0174800 PROTEIN"/>
    <property type="match status" value="1"/>
</dbReference>
<organism evidence="7 8">
    <name type="scientific">Linum trigynum</name>
    <dbReference type="NCBI Taxonomy" id="586398"/>
    <lineage>
        <taxon>Eukaryota</taxon>
        <taxon>Viridiplantae</taxon>
        <taxon>Streptophyta</taxon>
        <taxon>Embryophyta</taxon>
        <taxon>Tracheophyta</taxon>
        <taxon>Spermatophyta</taxon>
        <taxon>Magnoliopsida</taxon>
        <taxon>eudicotyledons</taxon>
        <taxon>Gunneridae</taxon>
        <taxon>Pentapetalae</taxon>
        <taxon>rosids</taxon>
        <taxon>fabids</taxon>
        <taxon>Malpighiales</taxon>
        <taxon>Linaceae</taxon>
        <taxon>Linum</taxon>
    </lineage>
</organism>
<proteinExistence type="inferred from homology"/>
<gene>
    <name evidence="7" type="ORF">LTRI10_LOCUS12712</name>
</gene>
<feature type="region of interest" description="Disordered" evidence="5">
    <location>
        <begin position="27"/>
        <end position="58"/>
    </location>
</feature>
<keyword evidence="8" id="KW-1185">Reference proteome</keyword>
<accession>A0AAV2D9N7</accession>
<comment type="similarity">
    <text evidence="1">Belongs to the FLZ family.</text>
</comment>
<keyword evidence="3" id="KW-0862">Zinc</keyword>
<evidence type="ECO:0000256" key="4">
    <source>
        <dbReference type="PROSITE-ProRule" id="PRU01131"/>
    </source>
</evidence>
<feature type="domain" description="FLZ-type" evidence="6">
    <location>
        <begin position="136"/>
        <end position="179"/>
    </location>
</feature>
<dbReference type="GO" id="GO:0008270">
    <property type="term" value="F:zinc ion binding"/>
    <property type="evidence" value="ECO:0007669"/>
    <property type="project" value="UniProtKB-KW"/>
</dbReference>
<dbReference type="Proteomes" id="UP001497516">
    <property type="component" value="Chromosome 2"/>
</dbReference>
<feature type="zinc finger region" description="FLZ-type" evidence="4">
    <location>
        <begin position="136"/>
        <end position="179"/>
    </location>
</feature>
<dbReference type="PROSITE" id="PS51795">
    <property type="entry name" value="ZF_FLZ"/>
    <property type="match status" value="1"/>
</dbReference>
<evidence type="ECO:0000259" key="6">
    <source>
        <dbReference type="PROSITE" id="PS51795"/>
    </source>
</evidence>
<dbReference type="InterPro" id="IPR007650">
    <property type="entry name" value="Zf-FLZ_dom"/>
</dbReference>
<evidence type="ECO:0000256" key="3">
    <source>
        <dbReference type="ARBA" id="ARBA00022771"/>
    </source>
</evidence>
<protein>
    <recommendedName>
        <fullName evidence="6">FLZ-type domain-containing protein</fullName>
    </recommendedName>
</protein>
<evidence type="ECO:0000256" key="5">
    <source>
        <dbReference type="SAM" id="MobiDB-lite"/>
    </source>
</evidence>
<dbReference type="EMBL" id="OZ034815">
    <property type="protein sequence ID" value="CAL1370596.1"/>
    <property type="molecule type" value="Genomic_DNA"/>
</dbReference>
<dbReference type="PANTHER" id="PTHR47208:SF5">
    <property type="entry name" value="FCS-LIKE ZINC FINGER 12-RELATED"/>
    <property type="match status" value="1"/>
</dbReference>
<evidence type="ECO:0000313" key="8">
    <source>
        <dbReference type="Proteomes" id="UP001497516"/>
    </source>
</evidence>
<evidence type="ECO:0000313" key="7">
    <source>
        <dbReference type="EMBL" id="CAL1370596.1"/>
    </source>
</evidence>
<name>A0AAV2D9N7_9ROSI</name>
<reference evidence="7 8" key="1">
    <citation type="submission" date="2024-04" db="EMBL/GenBank/DDBJ databases">
        <authorList>
            <person name="Fracassetti M."/>
        </authorList>
    </citation>
    <scope>NUCLEOTIDE SEQUENCE [LARGE SCALE GENOMIC DNA]</scope>
</reference>
<keyword evidence="3" id="KW-0863">Zinc-finger</keyword>
<dbReference type="AlphaFoldDB" id="A0AAV2D9N7"/>
<evidence type="ECO:0000256" key="1">
    <source>
        <dbReference type="ARBA" id="ARBA00009374"/>
    </source>
</evidence>
<dbReference type="InterPro" id="IPR044604">
    <property type="entry name" value="FLZ12/13/14"/>
</dbReference>
<keyword evidence="2" id="KW-0479">Metal-binding</keyword>
<evidence type="ECO:0000256" key="2">
    <source>
        <dbReference type="ARBA" id="ARBA00022723"/>
    </source>
</evidence>